<dbReference type="GO" id="GO:0051536">
    <property type="term" value="F:iron-sulfur cluster binding"/>
    <property type="evidence" value="ECO:0007669"/>
    <property type="project" value="UniProtKB-KW"/>
</dbReference>
<protein>
    <submittedName>
        <fullName evidence="10">Glutamate synthase [NADPH] small chain</fullName>
    </submittedName>
</protein>
<dbReference type="AlphaFoldDB" id="A0A7I9XUU9"/>
<dbReference type="InterPro" id="IPR009051">
    <property type="entry name" value="Helical_ferredxn"/>
</dbReference>
<comment type="caution">
    <text evidence="10">The sequence shown here is derived from an EMBL/GenBank/DDBJ whole genome shotgun (WGS) entry which is preliminary data.</text>
</comment>
<dbReference type="Gene3D" id="3.50.50.60">
    <property type="entry name" value="FAD/NAD(P)-binding domain"/>
    <property type="match status" value="1"/>
</dbReference>
<evidence type="ECO:0000313" key="11">
    <source>
        <dbReference type="Proteomes" id="UP000465361"/>
    </source>
</evidence>
<comment type="pathway">
    <text evidence="7">Amino-acid biosynthesis.</text>
</comment>
<reference evidence="10 11" key="1">
    <citation type="journal article" date="2019" name="Emerg. Microbes Infect.">
        <title>Comprehensive subspecies identification of 175 nontuberculous mycobacteria species based on 7547 genomic profiles.</title>
        <authorList>
            <person name="Matsumoto Y."/>
            <person name="Kinjo T."/>
            <person name="Motooka D."/>
            <person name="Nabeya D."/>
            <person name="Jung N."/>
            <person name="Uechi K."/>
            <person name="Horii T."/>
            <person name="Iida T."/>
            <person name="Fujita J."/>
            <person name="Nakamura S."/>
        </authorList>
    </citation>
    <scope>NUCLEOTIDE SEQUENCE [LARGE SCALE GENOMIC DNA]</scope>
    <source>
        <strain evidence="10 11">JCM 17322</strain>
    </source>
</reference>
<dbReference type="GO" id="GO:0006537">
    <property type="term" value="P:glutamate biosynthetic process"/>
    <property type="evidence" value="ECO:0007669"/>
    <property type="project" value="UniProtKB-KW"/>
</dbReference>
<gene>
    <name evidence="10" type="primary">gltD</name>
    <name evidence="10" type="ORF">MBOT_10800</name>
</gene>
<accession>A0A7I9XUU9</accession>
<dbReference type="InterPro" id="IPR006005">
    <property type="entry name" value="Glut_synth_ssu1"/>
</dbReference>
<dbReference type="RefSeq" id="WP_163754971.1">
    <property type="nucleotide sequence ID" value="NZ_BLKW01000002.1"/>
</dbReference>
<evidence type="ECO:0000256" key="5">
    <source>
        <dbReference type="ARBA" id="ARBA00023014"/>
    </source>
</evidence>
<name>A0A7I9XUU9_9MYCO</name>
<dbReference type="Proteomes" id="UP000465361">
    <property type="component" value="Unassembled WGS sequence"/>
</dbReference>
<dbReference type="InterPro" id="IPR028261">
    <property type="entry name" value="DPD_II"/>
</dbReference>
<keyword evidence="6" id="KW-0314">Glutamate biosynthesis</keyword>
<proteinExistence type="predicted"/>
<evidence type="ECO:0000259" key="9">
    <source>
        <dbReference type="PROSITE" id="PS51379"/>
    </source>
</evidence>
<evidence type="ECO:0000256" key="1">
    <source>
        <dbReference type="ARBA" id="ARBA00022605"/>
    </source>
</evidence>
<dbReference type="Gene3D" id="1.10.1060.10">
    <property type="entry name" value="Alpha-helical ferredoxin"/>
    <property type="match status" value="1"/>
</dbReference>
<dbReference type="Pfam" id="PF14691">
    <property type="entry name" value="Fer4_20"/>
    <property type="match status" value="1"/>
</dbReference>
<dbReference type="EMBL" id="BLKW01000002">
    <property type="protein sequence ID" value="GFG73715.1"/>
    <property type="molecule type" value="Genomic_DNA"/>
</dbReference>
<evidence type="ECO:0000256" key="7">
    <source>
        <dbReference type="ARBA" id="ARBA00029440"/>
    </source>
</evidence>
<dbReference type="PRINTS" id="PR00419">
    <property type="entry name" value="ADXRDTASE"/>
</dbReference>
<dbReference type="InterPro" id="IPR017896">
    <property type="entry name" value="4Fe4S_Fe-S-bd"/>
</dbReference>
<dbReference type="PROSITE" id="PS51379">
    <property type="entry name" value="4FE4S_FER_2"/>
    <property type="match status" value="1"/>
</dbReference>
<evidence type="ECO:0000256" key="6">
    <source>
        <dbReference type="ARBA" id="ARBA00023164"/>
    </source>
</evidence>
<keyword evidence="11" id="KW-1185">Reference proteome</keyword>
<dbReference type="SUPFAM" id="SSF51971">
    <property type="entry name" value="Nucleotide-binding domain"/>
    <property type="match status" value="2"/>
</dbReference>
<organism evidence="10 11">
    <name type="scientific">Mycobacterium botniense</name>
    <dbReference type="NCBI Taxonomy" id="84962"/>
    <lineage>
        <taxon>Bacteria</taxon>
        <taxon>Bacillati</taxon>
        <taxon>Actinomycetota</taxon>
        <taxon>Actinomycetes</taxon>
        <taxon>Mycobacteriales</taxon>
        <taxon>Mycobacteriaceae</taxon>
        <taxon>Mycobacterium</taxon>
    </lineage>
</organism>
<dbReference type="SUPFAM" id="SSF46548">
    <property type="entry name" value="alpha-helical ferredoxin"/>
    <property type="match status" value="1"/>
</dbReference>
<dbReference type="NCBIfam" id="TIGR01317">
    <property type="entry name" value="GOGAT_sm_gam"/>
    <property type="match status" value="1"/>
</dbReference>
<dbReference type="GO" id="GO:0046872">
    <property type="term" value="F:metal ion binding"/>
    <property type="evidence" value="ECO:0007669"/>
    <property type="project" value="UniProtKB-KW"/>
</dbReference>
<keyword evidence="4" id="KW-0408">Iron</keyword>
<dbReference type="PANTHER" id="PTHR43100">
    <property type="entry name" value="GLUTAMATE SYNTHASE [NADPH] SMALL CHAIN"/>
    <property type="match status" value="1"/>
</dbReference>
<evidence type="ECO:0000256" key="4">
    <source>
        <dbReference type="ARBA" id="ARBA00023004"/>
    </source>
</evidence>
<keyword evidence="8" id="KW-0175">Coiled coil</keyword>
<dbReference type="FunFam" id="3.50.50.60:FF:000124">
    <property type="entry name" value="Glutamate synthase small subunit"/>
    <property type="match status" value="1"/>
</dbReference>
<evidence type="ECO:0000256" key="2">
    <source>
        <dbReference type="ARBA" id="ARBA00022723"/>
    </source>
</evidence>
<dbReference type="FunFam" id="1.10.1060.10:FF:000004">
    <property type="entry name" value="Glutamate synthase, small subunit"/>
    <property type="match status" value="1"/>
</dbReference>
<keyword evidence="2" id="KW-0479">Metal-binding</keyword>
<keyword evidence="5" id="KW-0411">Iron-sulfur</keyword>
<dbReference type="Gene3D" id="3.40.50.720">
    <property type="entry name" value="NAD(P)-binding Rossmann-like Domain"/>
    <property type="match status" value="1"/>
</dbReference>
<dbReference type="InterPro" id="IPR051394">
    <property type="entry name" value="Glutamate_Synthase"/>
</dbReference>
<sequence length="488" mass="53751">MADPTGFLKYTHRELPKRRPVELRVRDWNEVYEDFDERIVRRQATRCMDCGIPFCHNGCPLGNLIPEWNDLVRRGRWRDAIERLHATNNFPDFTGRLCPAPCEPACVLGINQDPVTIKQIELEIIDRAFEEGWVRPLPPDRLTGKTVAVVGSGPAGLAAAQQLTRAGHSVTVFERADRIGGLLRYGIPEFKMEKRHLNRRLEQMQQEGTEFRTNVNVGVDIAADQLRAEFDAVVLAGGATAWRELPIPGRELDGIHQAMEYLPWANRVQEGDDVLGPDGQPPITAKGKRVVIIGGGDTGADCLGTVHRQGAISVHQFEIMPRPPDTRAESTPWPTYPLMYRVSAAHEEGGERVFSVNTEEFVGRNGHVTGLRGHEVRMENGRFVKVEGTDFELGADLVLLAMGFVGPEKEGLLTDLGVEFTDRGNVARGDDFSTSVPGVFVAGDMGRGQSLIVWAIAEGRAAAAAVDRYLMGSSALPVPIKATTAPQR</sequence>
<dbReference type="InterPro" id="IPR023753">
    <property type="entry name" value="FAD/NAD-binding_dom"/>
</dbReference>
<dbReference type="PANTHER" id="PTHR43100:SF1">
    <property type="entry name" value="GLUTAMATE SYNTHASE [NADPH] SMALL CHAIN"/>
    <property type="match status" value="1"/>
</dbReference>
<dbReference type="GO" id="GO:0016639">
    <property type="term" value="F:oxidoreductase activity, acting on the CH-NH2 group of donors, NAD or NADP as acceptor"/>
    <property type="evidence" value="ECO:0007669"/>
    <property type="project" value="InterPro"/>
</dbReference>
<evidence type="ECO:0000256" key="8">
    <source>
        <dbReference type="SAM" id="Coils"/>
    </source>
</evidence>
<dbReference type="InterPro" id="IPR036188">
    <property type="entry name" value="FAD/NAD-bd_sf"/>
</dbReference>
<evidence type="ECO:0000256" key="3">
    <source>
        <dbReference type="ARBA" id="ARBA00023002"/>
    </source>
</evidence>
<keyword evidence="1" id="KW-0028">Amino-acid biosynthesis</keyword>
<keyword evidence="3" id="KW-0560">Oxidoreductase</keyword>
<feature type="domain" description="4Fe-4S ferredoxin-type" evidence="9">
    <location>
        <begin position="38"/>
        <end position="69"/>
    </location>
</feature>
<feature type="coiled-coil region" evidence="8">
    <location>
        <begin position="187"/>
        <end position="214"/>
    </location>
</feature>
<evidence type="ECO:0000313" key="10">
    <source>
        <dbReference type="EMBL" id="GFG73715.1"/>
    </source>
</evidence>
<dbReference type="Pfam" id="PF07992">
    <property type="entry name" value="Pyr_redox_2"/>
    <property type="match status" value="1"/>
</dbReference>